<dbReference type="Pfam" id="PF01607">
    <property type="entry name" value="CBM_14"/>
    <property type="match status" value="1"/>
</dbReference>
<evidence type="ECO:0000259" key="1">
    <source>
        <dbReference type="PROSITE" id="PS50940"/>
    </source>
</evidence>
<dbReference type="STRING" id="418985.A0A1V9XHZ3"/>
<keyword evidence="3" id="KW-1185">Reference proteome</keyword>
<dbReference type="InterPro" id="IPR002557">
    <property type="entry name" value="Chitin-bd_dom"/>
</dbReference>
<accession>A0A1V9XHZ3</accession>
<feature type="non-terminal residue" evidence="2">
    <location>
        <position position="121"/>
    </location>
</feature>
<dbReference type="InterPro" id="IPR052976">
    <property type="entry name" value="Scoloptoxin-like"/>
</dbReference>
<feature type="domain" description="Chitin-binding type-2" evidence="1">
    <location>
        <begin position="43"/>
        <end position="109"/>
    </location>
</feature>
<organism evidence="2 3">
    <name type="scientific">Tropilaelaps mercedesae</name>
    <dbReference type="NCBI Taxonomy" id="418985"/>
    <lineage>
        <taxon>Eukaryota</taxon>
        <taxon>Metazoa</taxon>
        <taxon>Ecdysozoa</taxon>
        <taxon>Arthropoda</taxon>
        <taxon>Chelicerata</taxon>
        <taxon>Arachnida</taxon>
        <taxon>Acari</taxon>
        <taxon>Parasitiformes</taxon>
        <taxon>Mesostigmata</taxon>
        <taxon>Gamasina</taxon>
        <taxon>Dermanyssoidea</taxon>
        <taxon>Laelapidae</taxon>
        <taxon>Tropilaelaps</taxon>
    </lineage>
</organism>
<dbReference type="PROSITE" id="PS50940">
    <property type="entry name" value="CHIT_BIND_II"/>
    <property type="match status" value="1"/>
</dbReference>
<dbReference type="PANTHER" id="PTHR22933:SF43">
    <property type="entry name" value="LP10131P"/>
    <property type="match status" value="1"/>
</dbReference>
<reference evidence="2 3" key="1">
    <citation type="journal article" date="2017" name="Gigascience">
        <title>Draft genome of the honey bee ectoparasitic mite, Tropilaelaps mercedesae, is shaped by the parasitic life history.</title>
        <authorList>
            <person name="Dong X."/>
            <person name="Armstrong S.D."/>
            <person name="Xia D."/>
            <person name="Makepeace B.L."/>
            <person name="Darby A.C."/>
            <person name="Kadowaki T."/>
        </authorList>
    </citation>
    <scope>NUCLEOTIDE SEQUENCE [LARGE SCALE GENOMIC DNA]</scope>
    <source>
        <strain evidence="2">Wuxi-XJTLU</strain>
    </source>
</reference>
<dbReference type="PANTHER" id="PTHR22933">
    <property type="entry name" value="FI18007P1-RELATED"/>
    <property type="match status" value="1"/>
</dbReference>
<dbReference type="SUPFAM" id="SSF57625">
    <property type="entry name" value="Invertebrate chitin-binding proteins"/>
    <property type="match status" value="1"/>
</dbReference>
<gene>
    <name evidence="2" type="ORF">BIW11_03644</name>
</gene>
<evidence type="ECO:0000313" key="3">
    <source>
        <dbReference type="Proteomes" id="UP000192247"/>
    </source>
</evidence>
<dbReference type="GO" id="GO:0008061">
    <property type="term" value="F:chitin binding"/>
    <property type="evidence" value="ECO:0007669"/>
    <property type="project" value="InterPro"/>
</dbReference>
<dbReference type="OrthoDB" id="6407151at2759"/>
<name>A0A1V9XHZ3_9ACAR</name>
<dbReference type="Proteomes" id="UP000192247">
    <property type="component" value="Unassembled WGS sequence"/>
</dbReference>
<evidence type="ECO:0000313" key="2">
    <source>
        <dbReference type="EMBL" id="OQR73119.1"/>
    </source>
</evidence>
<dbReference type="AlphaFoldDB" id="A0A1V9XHZ3"/>
<dbReference type="EMBL" id="MNPL01010456">
    <property type="protein sequence ID" value="OQR73119.1"/>
    <property type="molecule type" value="Genomic_DNA"/>
</dbReference>
<comment type="caution">
    <text evidence="2">The sequence shown here is derived from an EMBL/GenBank/DDBJ whole genome shotgun (WGS) entry which is preliminary data.</text>
</comment>
<dbReference type="GO" id="GO:0005576">
    <property type="term" value="C:extracellular region"/>
    <property type="evidence" value="ECO:0007669"/>
    <property type="project" value="InterPro"/>
</dbReference>
<protein>
    <recommendedName>
        <fullName evidence="1">Chitin-binding type-2 domain-containing protein</fullName>
    </recommendedName>
</protein>
<sequence>MLVAVVQARPKDLTTSTTQSPEASFLGLPASADETIERTIDVKFSCANRQLGYYADTGNDCKVFHICNPMELPDGQKAVMQYSFFCPLNTSFDQQALTCSKNVLVPCSLSEKYYHVNDMLG</sequence>
<dbReference type="InParanoid" id="A0A1V9XHZ3"/>
<dbReference type="InterPro" id="IPR036508">
    <property type="entry name" value="Chitin-bd_dom_sf"/>
</dbReference>
<proteinExistence type="predicted"/>